<dbReference type="AlphaFoldDB" id="A9LH31"/>
<dbReference type="SUPFAM" id="SSF48239">
    <property type="entry name" value="Terpenoid cyclases/Protein prenyltransferases"/>
    <property type="match status" value="1"/>
</dbReference>
<gene>
    <name evidence="1" type="ORF">8FN_30</name>
</gene>
<reference evidence="1" key="1">
    <citation type="journal article" date="2007" name="ISME J.">
        <title>Fosmids of novel marine Planctomycetes from the Namibian and Oregon coast upwelling systems and their cross-comparison with planctomycete genomes.</title>
        <authorList>
            <person name="Woebken D."/>
            <person name="Teeling H."/>
            <person name="Wecker P."/>
            <person name="Dumitriu A."/>
            <person name="Kostadinov I."/>
            <person name="DeLong E.F."/>
            <person name="Amann R."/>
            <person name="Gloeckner F.O."/>
        </authorList>
    </citation>
    <scope>NUCLEOTIDE SEQUENCE</scope>
</reference>
<organism evidence="1">
    <name type="scientific">uncultured planctomycete 8FN</name>
    <dbReference type="NCBI Taxonomy" id="455070"/>
    <lineage>
        <taxon>Bacteria</taxon>
        <taxon>Pseudomonadati</taxon>
        <taxon>Planctomycetota</taxon>
        <taxon>Planctomycetia</taxon>
        <taxon>Planctomycetales</taxon>
        <taxon>environmental samples</taxon>
    </lineage>
</organism>
<dbReference type="InterPro" id="IPR008930">
    <property type="entry name" value="Terpenoid_cyclase/PrenylTrfase"/>
</dbReference>
<dbReference type="Gene3D" id="1.50.10.20">
    <property type="match status" value="1"/>
</dbReference>
<name>A9LH31_9BACT</name>
<protein>
    <submittedName>
        <fullName evidence="1">Hypothetical secreted protein</fullName>
    </submittedName>
</protein>
<proteinExistence type="predicted"/>
<sequence length="400" mass="44747">MNSLRMNSLPDLKPLTSHLVVLALLGGILASGGASAYPQLPEGEQKKLLTTDTDSSPKQIRKAVEKSIQLLEKSSAEYLKHRECFSCHHQAMPIVALKFLQRRGVTIDQDNIAAQVNHIRKNLLKNQTQLENGKGIGGQVDSAGYALWGLISADQSADDLTDVVVSYLIARQPKLPYWKKSGQRPPSEASHFTTTFVALQALSRYARGKHKQAMRNRISSAEIWLKTEAPRDTEDRVFLLRGLRSIQRLKKADSKQKGLEDDPKNSKIKELISQQAALLVDQQHEDGGWSQTEKMQSDAYATGTVLMTLIELEHLRPHDPVVLKGIQFLMKTRKPDGSWYVKSRSDPFQEYFETGFPHQTDQFISISATCWAAMALGTQIPLSKKSPAKNHKSKSQVKKN</sequence>
<evidence type="ECO:0000313" key="1">
    <source>
        <dbReference type="EMBL" id="ABX10708.1"/>
    </source>
</evidence>
<accession>A9LH31</accession>
<dbReference type="EMBL" id="EF591888">
    <property type="protein sequence ID" value="ABX10708.1"/>
    <property type="molecule type" value="Genomic_DNA"/>
</dbReference>